<feature type="region of interest" description="Disordered" evidence="1">
    <location>
        <begin position="224"/>
        <end position="283"/>
    </location>
</feature>
<evidence type="ECO:0000313" key="3">
    <source>
        <dbReference type="Proteomes" id="UP000076154"/>
    </source>
</evidence>
<gene>
    <name evidence="2" type="ORF">Hypma_006601</name>
</gene>
<proteinExistence type="predicted"/>
<evidence type="ECO:0000256" key="1">
    <source>
        <dbReference type="SAM" id="MobiDB-lite"/>
    </source>
</evidence>
<dbReference type="Proteomes" id="UP000076154">
    <property type="component" value="Unassembled WGS sequence"/>
</dbReference>
<dbReference type="OrthoDB" id="2676448at2759"/>
<dbReference type="AlphaFoldDB" id="A0A369JU00"/>
<feature type="compositionally biased region" description="Low complexity" evidence="1">
    <location>
        <begin position="242"/>
        <end position="254"/>
    </location>
</feature>
<evidence type="ECO:0000313" key="2">
    <source>
        <dbReference type="EMBL" id="RDB25799.1"/>
    </source>
</evidence>
<protein>
    <submittedName>
        <fullName evidence="2">Uncharacterized protein</fullName>
    </submittedName>
</protein>
<dbReference type="EMBL" id="LUEZ02000040">
    <property type="protein sequence ID" value="RDB25799.1"/>
    <property type="molecule type" value="Genomic_DNA"/>
</dbReference>
<organism evidence="2 3">
    <name type="scientific">Hypsizygus marmoreus</name>
    <name type="common">White beech mushroom</name>
    <name type="synonym">Agaricus marmoreus</name>
    <dbReference type="NCBI Taxonomy" id="39966"/>
    <lineage>
        <taxon>Eukaryota</taxon>
        <taxon>Fungi</taxon>
        <taxon>Dikarya</taxon>
        <taxon>Basidiomycota</taxon>
        <taxon>Agaricomycotina</taxon>
        <taxon>Agaricomycetes</taxon>
        <taxon>Agaricomycetidae</taxon>
        <taxon>Agaricales</taxon>
        <taxon>Tricholomatineae</taxon>
        <taxon>Lyophyllaceae</taxon>
        <taxon>Hypsizygus</taxon>
    </lineage>
</organism>
<accession>A0A369JU00</accession>
<comment type="caution">
    <text evidence="2">The sequence shown here is derived from an EMBL/GenBank/DDBJ whole genome shotgun (WGS) entry which is preliminary data.</text>
</comment>
<dbReference type="STRING" id="39966.A0A369JU00"/>
<feature type="compositionally biased region" description="Acidic residues" evidence="1">
    <location>
        <begin position="269"/>
        <end position="281"/>
    </location>
</feature>
<name>A0A369JU00_HYPMA</name>
<dbReference type="InParanoid" id="A0A369JU00"/>
<keyword evidence="3" id="KW-1185">Reference proteome</keyword>
<sequence length="296" mass="33834">MTRWSPTSPEYEKTVRYINNRKYEQALDHLHRLVIQRLFELHKLNLSKTGEWMLNFGCTLVSSYGDLAGYRMRTHIAKSLQTRSKAIRNAVKQYNEHAVPLNRPTLDWTKVSHYSFLDEFNLLRDTRSNVREKPWADPVIRETMRKYQRLQRVKEEIVRCNIEIRRLHTSIVDEVCFFDTVTRSLSDDHNADPLNIEIEDFIRLRMAMNSMLLARIAQTQSLPGFTGDLTPGVRKGSVNPGATTSTTSLSAQSADTGMDSQSDSRSAELSDDEDNELDDASMGDLGGLVDFVSNIS</sequence>
<reference evidence="2" key="1">
    <citation type="submission" date="2018-04" db="EMBL/GenBank/DDBJ databases">
        <title>Whole genome sequencing of Hypsizygus marmoreus.</title>
        <authorList>
            <person name="Choi I.-G."/>
            <person name="Min B."/>
            <person name="Kim J.-G."/>
            <person name="Kim S."/>
            <person name="Oh Y.-L."/>
            <person name="Kong W.-S."/>
            <person name="Park H."/>
            <person name="Jeong J."/>
            <person name="Song E.-S."/>
        </authorList>
    </citation>
    <scope>NUCLEOTIDE SEQUENCE [LARGE SCALE GENOMIC DNA]</scope>
    <source>
        <strain evidence="2">51987-8</strain>
    </source>
</reference>